<dbReference type="PhylomeDB" id="B3S6J0"/>
<evidence type="ECO:0000256" key="13">
    <source>
        <dbReference type="ARBA" id="ARBA00044479"/>
    </source>
</evidence>
<feature type="binding site" evidence="18">
    <location>
        <position position="242"/>
    </location>
    <ligand>
        <name>Mg(2+)</name>
        <dbReference type="ChEBI" id="CHEBI:18420"/>
        <label>1</label>
        <note>catalytic</note>
    </ligand>
</feature>
<feature type="signal peptide" evidence="19">
    <location>
        <begin position="1"/>
        <end position="22"/>
    </location>
</feature>
<dbReference type="PANTHER" id="PTHR43028">
    <property type="entry name" value="3'(2'),5'-BISPHOSPHATE NUCLEOTIDASE 1"/>
    <property type="match status" value="1"/>
</dbReference>
<evidence type="ECO:0000256" key="4">
    <source>
        <dbReference type="ARBA" id="ARBA00022671"/>
    </source>
</evidence>
<keyword evidence="4" id="KW-0452">Lithium</keyword>
<evidence type="ECO:0000256" key="5">
    <source>
        <dbReference type="ARBA" id="ARBA00022723"/>
    </source>
</evidence>
<dbReference type="EMBL" id="DS985252">
    <property type="protein sequence ID" value="EDV21769.1"/>
    <property type="molecule type" value="Genomic_DNA"/>
</dbReference>
<feature type="binding site" evidence="18">
    <location>
        <position position="72"/>
    </location>
    <ligand>
        <name>Mg(2+)</name>
        <dbReference type="ChEBI" id="CHEBI:18420"/>
        <label>1</label>
        <note>catalytic</note>
    </ligand>
</feature>
<feature type="binding site" evidence="18">
    <location>
        <position position="115"/>
    </location>
    <ligand>
        <name>Mg(2+)</name>
        <dbReference type="ChEBI" id="CHEBI:18420"/>
        <label>1</label>
        <note>catalytic</note>
    </ligand>
</feature>
<dbReference type="CDD" id="cd01640">
    <property type="entry name" value="IPPase"/>
    <property type="match status" value="1"/>
</dbReference>
<reference evidence="20 21" key="1">
    <citation type="journal article" date="2008" name="Nature">
        <title>The Trichoplax genome and the nature of placozoans.</title>
        <authorList>
            <person name="Srivastava M."/>
            <person name="Begovic E."/>
            <person name="Chapman J."/>
            <person name="Putnam N.H."/>
            <person name="Hellsten U."/>
            <person name="Kawashima T."/>
            <person name="Kuo A."/>
            <person name="Mitros T."/>
            <person name="Salamov A."/>
            <person name="Carpenter M.L."/>
            <person name="Signorovitch A.Y."/>
            <person name="Moreno M.A."/>
            <person name="Kamm K."/>
            <person name="Grimwood J."/>
            <person name="Schmutz J."/>
            <person name="Shapiro H."/>
            <person name="Grigoriev I.V."/>
            <person name="Buss L.W."/>
            <person name="Schierwater B."/>
            <person name="Dellaporta S.L."/>
            <person name="Rokhsar D.S."/>
        </authorList>
    </citation>
    <scope>NUCLEOTIDE SEQUENCE [LARGE SCALE GENOMIC DNA]</scope>
    <source>
        <strain evidence="20 21">Grell-BS-1999</strain>
    </source>
</reference>
<dbReference type="AlphaFoldDB" id="B3S6J0"/>
<evidence type="ECO:0000256" key="11">
    <source>
        <dbReference type="ARBA" id="ARBA00044466"/>
    </source>
</evidence>
<dbReference type="OrthoDB" id="411145at2759"/>
<dbReference type="eggNOG" id="KOG3099">
    <property type="taxonomic scope" value="Eukaryota"/>
</dbReference>
<evidence type="ECO:0000256" key="9">
    <source>
        <dbReference type="ARBA" id="ARBA00041815"/>
    </source>
</evidence>
<dbReference type="InterPro" id="IPR050725">
    <property type="entry name" value="CysQ/Inositol_MonoPase"/>
</dbReference>
<dbReference type="CTD" id="6757130"/>
<dbReference type="PRINTS" id="PR00377">
    <property type="entry name" value="IMPHPHTASES"/>
</dbReference>
<comment type="catalytic activity">
    <reaction evidence="12">
        <text>1D-myo-inositol 1,4-bisphosphate + H2O = 1D-myo-inositol 4-phosphate + phosphate</text>
        <dbReference type="Rhea" id="RHEA:15553"/>
        <dbReference type="ChEBI" id="CHEBI:15377"/>
        <dbReference type="ChEBI" id="CHEBI:43474"/>
        <dbReference type="ChEBI" id="CHEBI:58282"/>
        <dbReference type="ChEBI" id="CHEBI:58469"/>
        <dbReference type="EC" id="3.1.3.57"/>
    </reaction>
    <physiologicalReaction direction="left-to-right" evidence="12">
        <dbReference type="Rhea" id="RHEA:15554"/>
    </physiologicalReaction>
</comment>
<comment type="similarity">
    <text evidence="2">Belongs to the inositol monophosphatase superfamily.</text>
</comment>
<dbReference type="Pfam" id="PF00459">
    <property type="entry name" value="Inositol_P"/>
    <property type="match status" value="1"/>
</dbReference>
<dbReference type="FunFam" id="3.40.190.80:FF:000006">
    <property type="entry name" value="Bisphosphate nucleotidase 1"/>
    <property type="match status" value="1"/>
</dbReference>
<evidence type="ECO:0000256" key="16">
    <source>
        <dbReference type="ARBA" id="ARBA00044544"/>
    </source>
</evidence>
<comment type="catalytic activity">
    <reaction evidence="11">
        <text>adenosine 2',5'-bisphosphate + H2O = AMP + phosphate</text>
        <dbReference type="Rhea" id="RHEA:77643"/>
        <dbReference type="ChEBI" id="CHEBI:15377"/>
        <dbReference type="ChEBI" id="CHEBI:43474"/>
        <dbReference type="ChEBI" id="CHEBI:194156"/>
        <dbReference type="ChEBI" id="CHEBI:456215"/>
        <dbReference type="EC" id="3.1.3.7"/>
    </reaction>
    <physiologicalReaction direction="left-to-right" evidence="11">
        <dbReference type="Rhea" id="RHEA:77644"/>
    </physiologicalReaction>
</comment>
<dbReference type="KEGG" id="tad:TRIADDRAFT_59822"/>
<dbReference type="EC" id="3.1.3.57" evidence="15"/>
<keyword evidence="6" id="KW-0378">Hydrolase</keyword>
<evidence type="ECO:0000256" key="14">
    <source>
        <dbReference type="ARBA" id="ARBA00044484"/>
    </source>
</evidence>
<dbReference type="FunCoup" id="B3S6J0">
    <property type="interactions" value="1235"/>
</dbReference>
<sequence>MAVAPILLRMVASSVSLAASAGQHIRRIMKTGHLEVIDKGINDPQTEADRVAQQHIIGSLIRQYPKATIIGEEDLDPNDISPELFSSDSSEDVLKLKCHEKIHSIKEEDVVVWVDPLDGTREFAQGFTDHVTVLIGFAFEGKPIAGIIHQPYYKNSESRLGRTLYGIVGIGTYGFTYTTPPNDRCIVISTKSRISQVITDSINAMKPDKVLHVGGAGYKTVLLLEGAADVYLYASKGTKKWDTCACEALVETIGGKLTDVFGNHMQYHKTVEHINEFGVLATMQNHDRYVSRIPISVRNTFSKI</sequence>
<dbReference type="PANTHER" id="PTHR43028:SF5">
    <property type="entry name" value="3'(2'),5'-BISPHOSPHATE NUCLEOTIDASE 1"/>
    <property type="match status" value="1"/>
</dbReference>
<dbReference type="SUPFAM" id="SSF56655">
    <property type="entry name" value="Carbohydrate phosphatase"/>
    <property type="match status" value="1"/>
</dbReference>
<gene>
    <name evidence="20" type="ORF">TRIADDRAFT_59822</name>
</gene>
<keyword evidence="19" id="KW-0732">Signal</keyword>
<evidence type="ECO:0000256" key="18">
    <source>
        <dbReference type="PIRSR" id="PIRSR600760-2"/>
    </source>
</evidence>
<evidence type="ECO:0000256" key="8">
    <source>
        <dbReference type="ARBA" id="ARBA00040342"/>
    </source>
</evidence>
<dbReference type="Gene3D" id="3.40.190.80">
    <property type="match status" value="1"/>
</dbReference>
<comment type="catalytic activity">
    <reaction evidence="14">
        <text>3'-phosphoadenylyl sulfate + H2O = adenosine 5'-phosphosulfate + phosphate</text>
        <dbReference type="Rhea" id="RHEA:77639"/>
        <dbReference type="ChEBI" id="CHEBI:15377"/>
        <dbReference type="ChEBI" id="CHEBI:43474"/>
        <dbReference type="ChEBI" id="CHEBI:58243"/>
        <dbReference type="ChEBI" id="CHEBI:58339"/>
        <dbReference type="EC" id="3.1.3.7"/>
    </reaction>
    <physiologicalReaction direction="left-to-right" evidence="14">
        <dbReference type="Rhea" id="RHEA:77640"/>
    </physiologicalReaction>
</comment>
<dbReference type="GeneID" id="6757130"/>
<organism evidence="20 21">
    <name type="scientific">Trichoplax adhaerens</name>
    <name type="common">Trichoplax reptans</name>
    <dbReference type="NCBI Taxonomy" id="10228"/>
    <lineage>
        <taxon>Eukaryota</taxon>
        <taxon>Metazoa</taxon>
        <taxon>Placozoa</taxon>
        <taxon>Uniplacotomia</taxon>
        <taxon>Trichoplacea</taxon>
        <taxon>Trichoplacidae</taxon>
        <taxon>Trichoplax</taxon>
    </lineage>
</organism>
<evidence type="ECO:0000256" key="6">
    <source>
        <dbReference type="ARBA" id="ARBA00022801"/>
    </source>
</evidence>
<evidence type="ECO:0000313" key="20">
    <source>
        <dbReference type="EMBL" id="EDV21769.1"/>
    </source>
</evidence>
<dbReference type="GO" id="GO:0046872">
    <property type="term" value="F:metal ion binding"/>
    <property type="evidence" value="ECO:0007669"/>
    <property type="project" value="UniProtKB-KW"/>
</dbReference>
<dbReference type="FunFam" id="3.30.540.10:FF:000023">
    <property type="entry name" value="Protein CBR-TAG-231"/>
    <property type="match status" value="1"/>
</dbReference>
<dbReference type="STRING" id="10228.B3S6J0"/>
<dbReference type="Gene3D" id="3.30.540.10">
    <property type="entry name" value="Fructose-1,6-Bisphosphatase, subunit A, domain 1"/>
    <property type="match status" value="1"/>
</dbReference>
<evidence type="ECO:0000256" key="2">
    <source>
        <dbReference type="ARBA" id="ARBA00009759"/>
    </source>
</evidence>
<dbReference type="GO" id="GO:0004441">
    <property type="term" value="F:inositol-1,4-bisphosphate 1-phosphatase activity"/>
    <property type="evidence" value="ECO:0007669"/>
    <property type="project" value="UniProtKB-EC"/>
</dbReference>
<accession>B3S6J0</accession>
<keyword evidence="7 18" id="KW-0460">Magnesium</keyword>
<comment type="cofactor">
    <cofactor evidence="1 18">
        <name>Mg(2+)</name>
        <dbReference type="ChEBI" id="CHEBI:18420"/>
    </cofactor>
</comment>
<dbReference type="GO" id="GO:0008441">
    <property type="term" value="F:3'(2'),5'-bisphosphate nucleotidase activity"/>
    <property type="evidence" value="ECO:0000318"/>
    <property type="project" value="GO_Central"/>
</dbReference>
<dbReference type="InterPro" id="IPR000760">
    <property type="entry name" value="Inositol_monophosphatase-like"/>
</dbReference>
<feature type="binding site" evidence="18">
    <location>
        <position position="118"/>
    </location>
    <ligand>
        <name>Mg(2+)</name>
        <dbReference type="ChEBI" id="CHEBI:18420"/>
        <label>1</label>
        <note>catalytic</note>
    </ligand>
</feature>
<evidence type="ECO:0000256" key="12">
    <source>
        <dbReference type="ARBA" id="ARBA00044478"/>
    </source>
</evidence>
<evidence type="ECO:0000256" key="1">
    <source>
        <dbReference type="ARBA" id="ARBA00001946"/>
    </source>
</evidence>
<evidence type="ECO:0000256" key="3">
    <source>
        <dbReference type="ARBA" id="ARBA00012633"/>
    </source>
</evidence>
<dbReference type="InParanoid" id="B3S6J0"/>
<dbReference type="RefSeq" id="XP_002115917.1">
    <property type="nucleotide sequence ID" value="XM_002115881.1"/>
</dbReference>
<feature type="binding site" evidence="18">
    <location>
        <position position="117"/>
    </location>
    <ligand>
        <name>Mg(2+)</name>
        <dbReference type="ChEBI" id="CHEBI:18420"/>
        <label>1</label>
        <note>catalytic</note>
    </ligand>
</feature>
<keyword evidence="21" id="KW-1185">Reference proteome</keyword>
<evidence type="ECO:0000256" key="19">
    <source>
        <dbReference type="SAM" id="SignalP"/>
    </source>
</evidence>
<dbReference type="Proteomes" id="UP000009022">
    <property type="component" value="Unassembled WGS sequence"/>
</dbReference>
<proteinExistence type="inferred from homology"/>
<evidence type="ECO:0000256" key="10">
    <source>
        <dbReference type="ARBA" id="ARBA00044465"/>
    </source>
</evidence>
<dbReference type="HOGENOM" id="CLU_034742_2_0_1"/>
<evidence type="ECO:0000256" key="15">
    <source>
        <dbReference type="ARBA" id="ARBA00044519"/>
    </source>
</evidence>
<protein>
    <recommendedName>
        <fullName evidence="8">3'(2'),5'-bisphosphate nucleotidase 1</fullName>
        <ecNumber evidence="15">3.1.3.57</ecNumber>
        <ecNumber evidence="3">3.1.3.7</ecNumber>
    </recommendedName>
    <alternativeName>
        <fullName evidence="16">3'-phosphoadenosine 5'-phosphate phosphatase</fullName>
    </alternativeName>
    <alternativeName>
        <fullName evidence="9">Bisphosphate 3'-nucleotidase 1</fullName>
    </alternativeName>
    <alternativeName>
        <fullName evidence="17">Inositol-polyphosphate 1-phosphatase</fullName>
    </alternativeName>
</protein>
<comment type="catalytic activity">
    <reaction evidence="13">
        <text>adenosine 3',5'-bisphosphate + H2O = AMP + phosphate</text>
        <dbReference type="Rhea" id="RHEA:10040"/>
        <dbReference type="ChEBI" id="CHEBI:15377"/>
        <dbReference type="ChEBI" id="CHEBI:43474"/>
        <dbReference type="ChEBI" id="CHEBI:58343"/>
        <dbReference type="ChEBI" id="CHEBI:456215"/>
        <dbReference type="EC" id="3.1.3.7"/>
    </reaction>
    <physiologicalReaction direction="left-to-right" evidence="13">
        <dbReference type="Rhea" id="RHEA:10041"/>
    </physiologicalReaction>
</comment>
<evidence type="ECO:0000256" key="7">
    <source>
        <dbReference type="ARBA" id="ARBA00022842"/>
    </source>
</evidence>
<comment type="catalytic activity">
    <reaction evidence="10">
        <text>1D-myo-inositol 1,3,4-trisphosphate + H2O = 1D-myo-inositol 3,4-bisphosphate + phosphate</text>
        <dbReference type="Rhea" id="RHEA:70319"/>
        <dbReference type="ChEBI" id="CHEBI:15377"/>
        <dbReference type="ChEBI" id="CHEBI:43474"/>
        <dbReference type="ChEBI" id="CHEBI:58414"/>
        <dbReference type="ChEBI" id="CHEBI:83241"/>
    </reaction>
    <physiologicalReaction direction="left-to-right" evidence="10">
        <dbReference type="Rhea" id="RHEA:70320"/>
    </physiologicalReaction>
</comment>
<keyword evidence="5 18" id="KW-0479">Metal-binding</keyword>
<evidence type="ECO:0000256" key="17">
    <source>
        <dbReference type="ARBA" id="ARBA00044554"/>
    </source>
</evidence>
<evidence type="ECO:0000313" key="21">
    <source>
        <dbReference type="Proteomes" id="UP000009022"/>
    </source>
</evidence>
<name>B3S6J0_TRIAD</name>
<dbReference type="OMA" id="QTEADRC"/>
<feature type="chain" id="PRO_5002798528" description="3'(2'),5'-bisphosphate nucleotidase 1" evidence="19">
    <location>
        <begin position="23"/>
        <end position="304"/>
    </location>
</feature>
<dbReference type="EC" id="3.1.3.7" evidence="3"/>